<feature type="non-terminal residue" evidence="1">
    <location>
        <position position="1"/>
    </location>
</feature>
<reference evidence="1 2" key="1">
    <citation type="journal article" date="2020" name="Cell">
        <title>Large-Scale Comparative Analyses of Tick Genomes Elucidate Their Genetic Diversity and Vector Capacities.</title>
        <authorList>
            <consortium name="Tick Genome and Microbiome Consortium (TIGMIC)"/>
            <person name="Jia N."/>
            <person name="Wang J."/>
            <person name="Shi W."/>
            <person name="Du L."/>
            <person name="Sun Y."/>
            <person name="Zhan W."/>
            <person name="Jiang J.F."/>
            <person name="Wang Q."/>
            <person name="Zhang B."/>
            <person name="Ji P."/>
            <person name="Bell-Sakyi L."/>
            <person name="Cui X.M."/>
            <person name="Yuan T.T."/>
            <person name="Jiang B.G."/>
            <person name="Yang W.F."/>
            <person name="Lam T.T."/>
            <person name="Chang Q.C."/>
            <person name="Ding S.J."/>
            <person name="Wang X.J."/>
            <person name="Zhu J.G."/>
            <person name="Ruan X.D."/>
            <person name="Zhao L."/>
            <person name="Wei J.T."/>
            <person name="Ye R.Z."/>
            <person name="Que T.C."/>
            <person name="Du C.H."/>
            <person name="Zhou Y.H."/>
            <person name="Cheng J.X."/>
            <person name="Dai P.F."/>
            <person name="Guo W.B."/>
            <person name="Han X.H."/>
            <person name="Huang E.J."/>
            <person name="Li L.F."/>
            <person name="Wei W."/>
            <person name="Gao Y.C."/>
            <person name="Liu J.Z."/>
            <person name="Shao H.Z."/>
            <person name="Wang X."/>
            <person name="Wang C.C."/>
            <person name="Yang T.C."/>
            <person name="Huo Q.B."/>
            <person name="Li W."/>
            <person name="Chen H.Y."/>
            <person name="Chen S.E."/>
            <person name="Zhou L.G."/>
            <person name="Ni X.B."/>
            <person name="Tian J.H."/>
            <person name="Sheng Y."/>
            <person name="Liu T."/>
            <person name="Pan Y.S."/>
            <person name="Xia L.Y."/>
            <person name="Li J."/>
            <person name="Zhao F."/>
            <person name="Cao W.C."/>
        </authorList>
    </citation>
    <scope>NUCLEOTIDE SEQUENCE [LARGE SCALE GENOMIC DNA]</scope>
    <source>
        <strain evidence="1">Iper-2018</strain>
    </source>
</reference>
<dbReference type="Proteomes" id="UP000805193">
    <property type="component" value="Unassembled WGS sequence"/>
</dbReference>
<sequence length="437" mass="49711">RSPRNRHCCVPRCKTGYRSAERKSALFSVPKDSERFLLWSRSIPCGDAPLQPSWAVCELHFDERFVQHFYEPHIIKGEIVQLKRERPALTQDAHPTVFPNLPSYLTKKLPRKRKERSESSDVHANVGRLKCARCDASLASSPNDIEEDEELRSEKLLLVRTQAAELESHKTQCLLYVKRKKLKEVDRASVEDLNQELEAADSIQTCCGAGLLYEFLPLEVCKEPIAAAYRVDSHVLPVRVMLRITHSTLYSNAFEKMRVNLTSRLFSDEVLRGLDLHHKTVEQNCGSYSATVKFVCLINKLIQVMTSRCPDDALRPQTSEATFIDDFLSFLTDWEEKAEDGGFVSKATAEGLRVTLESTKGILAYLGHLNYEFLMTARLSQDCIERLFGIIRQSNGANDYPTPTQFLLTVNCLSFYNLARSPQEERITDIIQASDES</sequence>
<dbReference type="EMBL" id="JABSTQ010008555">
    <property type="protein sequence ID" value="KAG0434382.1"/>
    <property type="molecule type" value="Genomic_DNA"/>
</dbReference>
<name>A0AC60QIY5_IXOPE</name>
<evidence type="ECO:0000313" key="1">
    <source>
        <dbReference type="EMBL" id="KAG0434382.1"/>
    </source>
</evidence>
<accession>A0AC60QIY5</accession>
<organism evidence="1 2">
    <name type="scientific">Ixodes persulcatus</name>
    <name type="common">Taiga tick</name>
    <dbReference type="NCBI Taxonomy" id="34615"/>
    <lineage>
        <taxon>Eukaryota</taxon>
        <taxon>Metazoa</taxon>
        <taxon>Ecdysozoa</taxon>
        <taxon>Arthropoda</taxon>
        <taxon>Chelicerata</taxon>
        <taxon>Arachnida</taxon>
        <taxon>Acari</taxon>
        <taxon>Parasitiformes</taxon>
        <taxon>Ixodida</taxon>
        <taxon>Ixodoidea</taxon>
        <taxon>Ixodidae</taxon>
        <taxon>Ixodinae</taxon>
        <taxon>Ixodes</taxon>
    </lineage>
</organism>
<gene>
    <name evidence="1" type="ORF">HPB47_019150</name>
</gene>
<proteinExistence type="predicted"/>
<protein>
    <submittedName>
        <fullName evidence="1">Uncharacterized protein</fullName>
    </submittedName>
</protein>
<comment type="caution">
    <text evidence="1">The sequence shown here is derived from an EMBL/GenBank/DDBJ whole genome shotgun (WGS) entry which is preliminary data.</text>
</comment>
<keyword evidence="2" id="KW-1185">Reference proteome</keyword>
<evidence type="ECO:0000313" key="2">
    <source>
        <dbReference type="Proteomes" id="UP000805193"/>
    </source>
</evidence>